<dbReference type="GO" id="GO:0003824">
    <property type="term" value="F:catalytic activity"/>
    <property type="evidence" value="ECO:0007669"/>
    <property type="project" value="UniProtKB-ARBA"/>
</dbReference>
<dbReference type="KEGG" id="lto:RGQ30_27360"/>
<dbReference type="RefSeq" id="WP_338284515.1">
    <property type="nucleotide sequence ID" value="NZ_AP028947.1"/>
</dbReference>
<dbReference type="InterPro" id="IPR000086">
    <property type="entry name" value="NUDIX_hydrolase_dom"/>
</dbReference>
<dbReference type="Proteomes" id="UP001329151">
    <property type="component" value="Chromosome"/>
</dbReference>
<dbReference type="Gene3D" id="3.90.79.10">
    <property type="entry name" value="Nucleoside Triphosphate Pyrophosphohydrolase"/>
    <property type="match status" value="1"/>
</dbReference>
<protein>
    <submittedName>
        <fullName evidence="2">Dihydroneopterin triphosphate diphosphatase</fullName>
    </submittedName>
</protein>
<reference evidence="2 3" key="1">
    <citation type="submission" date="2023-10" db="EMBL/GenBank/DDBJ databases">
        <title>Complete Genome Sequence of Limnobacter thiooxidans CS-K2T, Isolated from freshwater lake sediments in Bavaria, Germany.</title>
        <authorList>
            <person name="Naruki M."/>
            <person name="Watanabe A."/>
            <person name="Warashina T."/>
            <person name="Morita T."/>
            <person name="Arakawa K."/>
        </authorList>
    </citation>
    <scope>NUCLEOTIDE SEQUENCE [LARGE SCALE GENOMIC DNA]</scope>
    <source>
        <strain evidence="2 3">CS-K2</strain>
    </source>
</reference>
<dbReference type="PROSITE" id="PS51462">
    <property type="entry name" value="NUDIX"/>
    <property type="match status" value="1"/>
</dbReference>
<name>A0AA86MFI5_9BURK</name>
<dbReference type="PANTHER" id="PTHR43736:SF1">
    <property type="entry name" value="DIHYDRONEOPTERIN TRIPHOSPHATE DIPHOSPHATASE"/>
    <property type="match status" value="1"/>
</dbReference>
<dbReference type="CDD" id="cd04664">
    <property type="entry name" value="NUDIX_DHNTPase_like"/>
    <property type="match status" value="1"/>
</dbReference>
<organism evidence="2 3">
    <name type="scientific">Limnobacter thiooxidans</name>
    <dbReference type="NCBI Taxonomy" id="131080"/>
    <lineage>
        <taxon>Bacteria</taxon>
        <taxon>Pseudomonadati</taxon>
        <taxon>Pseudomonadota</taxon>
        <taxon>Betaproteobacteria</taxon>
        <taxon>Burkholderiales</taxon>
        <taxon>Burkholderiaceae</taxon>
        <taxon>Limnobacter</taxon>
    </lineage>
</organism>
<dbReference type="Pfam" id="PF00293">
    <property type="entry name" value="NUDIX"/>
    <property type="match status" value="1"/>
</dbReference>
<dbReference type="NCBIfam" id="NF006961">
    <property type="entry name" value="PRK09438.1"/>
    <property type="match status" value="1"/>
</dbReference>
<accession>A0AA86MFI5</accession>
<evidence type="ECO:0000313" key="2">
    <source>
        <dbReference type="EMBL" id="BET27235.1"/>
    </source>
</evidence>
<dbReference type="AlphaFoldDB" id="A0AA86MFI5"/>
<sequence length="166" mass="18581">MSGNKIPVSVLVVMVNPGGEFLLIERADKPGYWQSVTGSLDFPGESPLLAAVRELQEETGFKATPMPVPTVRDAHPTELLEPGLLRPWPHSLQYEIFEHWRHRYPAGVTQNTEHWFMVCMPDGFSPQLASNEHVGFAWLCARQAAERCFSPNNAQAILELADRLST</sequence>
<proteinExistence type="predicted"/>
<evidence type="ECO:0000313" key="3">
    <source>
        <dbReference type="Proteomes" id="UP001329151"/>
    </source>
</evidence>
<feature type="domain" description="Nudix hydrolase" evidence="1">
    <location>
        <begin position="5"/>
        <end position="161"/>
    </location>
</feature>
<dbReference type="EMBL" id="AP028947">
    <property type="protein sequence ID" value="BET27235.1"/>
    <property type="molecule type" value="Genomic_DNA"/>
</dbReference>
<evidence type="ECO:0000259" key="1">
    <source>
        <dbReference type="PROSITE" id="PS51462"/>
    </source>
</evidence>
<dbReference type="SUPFAM" id="SSF55811">
    <property type="entry name" value="Nudix"/>
    <property type="match status" value="1"/>
</dbReference>
<dbReference type="InterPro" id="IPR015797">
    <property type="entry name" value="NUDIX_hydrolase-like_dom_sf"/>
</dbReference>
<dbReference type="PANTHER" id="PTHR43736">
    <property type="entry name" value="ADP-RIBOSE PYROPHOSPHATASE"/>
    <property type="match status" value="1"/>
</dbReference>
<gene>
    <name evidence="2" type="primary">nudB</name>
    <name evidence="2" type="ORF">RGQ30_27360</name>
</gene>
<keyword evidence="3" id="KW-1185">Reference proteome</keyword>